<keyword evidence="2" id="KW-1185">Reference proteome</keyword>
<sequence>MTRMSFKMTPSLGNFCTTPAERPLTHNIRFSL</sequence>
<protein>
    <submittedName>
        <fullName evidence="1">Uncharacterized protein</fullName>
    </submittedName>
</protein>
<gene>
    <name evidence="1" type="ORF">LARSCL_LOCUS78</name>
</gene>
<organism evidence="1 2">
    <name type="scientific">Larinioides sclopetarius</name>
    <dbReference type="NCBI Taxonomy" id="280406"/>
    <lineage>
        <taxon>Eukaryota</taxon>
        <taxon>Metazoa</taxon>
        <taxon>Ecdysozoa</taxon>
        <taxon>Arthropoda</taxon>
        <taxon>Chelicerata</taxon>
        <taxon>Arachnida</taxon>
        <taxon>Araneae</taxon>
        <taxon>Araneomorphae</taxon>
        <taxon>Entelegynae</taxon>
        <taxon>Araneoidea</taxon>
        <taxon>Araneidae</taxon>
        <taxon>Larinioides</taxon>
    </lineage>
</organism>
<name>A0AAV1YQ84_9ARAC</name>
<reference evidence="1 2" key="1">
    <citation type="submission" date="2024-04" db="EMBL/GenBank/DDBJ databases">
        <authorList>
            <person name="Rising A."/>
            <person name="Reimegard J."/>
            <person name="Sonavane S."/>
            <person name="Akerstrom W."/>
            <person name="Nylinder S."/>
            <person name="Hedman E."/>
            <person name="Kallberg Y."/>
        </authorList>
    </citation>
    <scope>NUCLEOTIDE SEQUENCE [LARGE SCALE GENOMIC DNA]</scope>
</reference>
<evidence type="ECO:0000313" key="2">
    <source>
        <dbReference type="Proteomes" id="UP001497382"/>
    </source>
</evidence>
<dbReference type="Proteomes" id="UP001497382">
    <property type="component" value="Unassembled WGS sequence"/>
</dbReference>
<accession>A0AAV1YQ84</accession>
<evidence type="ECO:0000313" key="1">
    <source>
        <dbReference type="EMBL" id="CAL1260861.1"/>
    </source>
</evidence>
<feature type="non-terminal residue" evidence="1">
    <location>
        <position position="32"/>
    </location>
</feature>
<dbReference type="AlphaFoldDB" id="A0AAV1YQ84"/>
<dbReference type="EMBL" id="CAXIEN010000001">
    <property type="protein sequence ID" value="CAL1260861.1"/>
    <property type="molecule type" value="Genomic_DNA"/>
</dbReference>
<comment type="caution">
    <text evidence="1">The sequence shown here is derived from an EMBL/GenBank/DDBJ whole genome shotgun (WGS) entry which is preliminary data.</text>
</comment>
<proteinExistence type="predicted"/>